<evidence type="ECO:0000256" key="1">
    <source>
        <dbReference type="SAM" id="SignalP"/>
    </source>
</evidence>
<evidence type="ECO:0000313" key="3">
    <source>
        <dbReference type="Proteomes" id="UP001156601"/>
    </source>
</evidence>
<accession>A0AA37SSL5</accession>
<organism evidence="2 3">
    <name type="scientific">Agaribacter marinus</name>
    <dbReference type="NCBI Taxonomy" id="1431249"/>
    <lineage>
        <taxon>Bacteria</taxon>
        <taxon>Pseudomonadati</taxon>
        <taxon>Pseudomonadota</taxon>
        <taxon>Gammaproteobacteria</taxon>
        <taxon>Alteromonadales</taxon>
        <taxon>Alteromonadaceae</taxon>
        <taxon>Agaribacter</taxon>
    </lineage>
</organism>
<keyword evidence="1" id="KW-0732">Signal</keyword>
<dbReference type="RefSeq" id="WP_284215505.1">
    <property type="nucleotide sequence ID" value="NZ_BSOT01000001.1"/>
</dbReference>
<comment type="caution">
    <text evidence="2">The sequence shown here is derived from an EMBL/GenBank/DDBJ whole genome shotgun (WGS) entry which is preliminary data.</text>
</comment>
<evidence type="ECO:0000313" key="2">
    <source>
        <dbReference type="EMBL" id="GLR69186.1"/>
    </source>
</evidence>
<feature type="chain" id="PRO_5041457118" evidence="1">
    <location>
        <begin position="17"/>
        <end position="129"/>
    </location>
</feature>
<dbReference type="AlphaFoldDB" id="A0AA37SSL5"/>
<dbReference type="EMBL" id="BSOT01000001">
    <property type="protein sequence ID" value="GLR69186.1"/>
    <property type="molecule type" value="Genomic_DNA"/>
</dbReference>
<keyword evidence="3" id="KW-1185">Reference proteome</keyword>
<gene>
    <name evidence="2" type="ORF">GCM10007852_00940</name>
</gene>
<reference evidence="2" key="1">
    <citation type="journal article" date="2014" name="Int. J. Syst. Evol. Microbiol.">
        <title>Complete genome sequence of Corynebacterium casei LMG S-19264T (=DSM 44701T), isolated from a smear-ripened cheese.</title>
        <authorList>
            <consortium name="US DOE Joint Genome Institute (JGI-PGF)"/>
            <person name="Walter F."/>
            <person name="Albersmeier A."/>
            <person name="Kalinowski J."/>
            <person name="Ruckert C."/>
        </authorList>
    </citation>
    <scope>NUCLEOTIDE SEQUENCE</scope>
    <source>
        <strain evidence="2">NBRC 110023</strain>
    </source>
</reference>
<feature type="signal peptide" evidence="1">
    <location>
        <begin position="1"/>
        <end position="16"/>
    </location>
</feature>
<protein>
    <submittedName>
        <fullName evidence="2">Uncharacterized protein</fullName>
    </submittedName>
</protein>
<proteinExistence type="predicted"/>
<sequence>MRLIYFLLFLSVKASATTCLITDEMQSSWNDNYASSIDLRITKIKDRSDVLVLFPEKIEDLSLSSVFLQLGNDSNPEFVSQLGIYREEEMPAVFFTMKNSVTSKGYIIAEYGADCGVQVFKEVVFSEQT</sequence>
<name>A0AA37SSL5_9ALTE</name>
<dbReference type="Proteomes" id="UP001156601">
    <property type="component" value="Unassembled WGS sequence"/>
</dbReference>
<reference evidence="2" key="2">
    <citation type="submission" date="2023-01" db="EMBL/GenBank/DDBJ databases">
        <title>Draft genome sequence of Agaribacter marinus strain NBRC 110023.</title>
        <authorList>
            <person name="Sun Q."/>
            <person name="Mori K."/>
        </authorList>
    </citation>
    <scope>NUCLEOTIDE SEQUENCE</scope>
    <source>
        <strain evidence="2">NBRC 110023</strain>
    </source>
</reference>